<gene>
    <name evidence="1" type="ORF">DSM5745_09470</name>
</gene>
<dbReference type="RefSeq" id="XP_026599834.1">
    <property type="nucleotide sequence ID" value="XM_026751486.1"/>
</dbReference>
<dbReference type="OrthoDB" id="4499271at2759"/>
<dbReference type="AlphaFoldDB" id="A0A3D8QVL1"/>
<name>A0A3D8QVL1_9EURO</name>
<organism evidence="1 2">
    <name type="scientific">Aspergillus mulundensis</name>
    <dbReference type="NCBI Taxonomy" id="1810919"/>
    <lineage>
        <taxon>Eukaryota</taxon>
        <taxon>Fungi</taxon>
        <taxon>Dikarya</taxon>
        <taxon>Ascomycota</taxon>
        <taxon>Pezizomycotina</taxon>
        <taxon>Eurotiomycetes</taxon>
        <taxon>Eurotiomycetidae</taxon>
        <taxon>Eurotiales</taxon>
        <taxon>Aspergillaceae</taxon>
        <taxon>Aspergillus</taxon>
        <taxon>Aspergillus subgen. Nidulantes</taxon>
    </lineage>
</organism>
<proteinExistence type="predicted"/>
<reference evidence="1 2" key="1">
    <citation type="journal article" date="2018" name="IMA Fungus">
        <title>IMA Genome-F 9: Draft genome sequence of Annulohypoxylon stygium, Aspergillus mulundensis, Berkeleyomyces basicola (syn. Thielaviopsis basicola), Ceratocystis smalleyi, two Cercospora beticola strains, Coleophoma cylindrospora, Fusarium fracticaudum, Phialophora cf. hyalina, and Morchella septimelata.</title>
        <authorList>
            <person name="Wingfield B.D."/>
            <person name="Bills G.F."/>
            <person name="Dong Y."/>
            <person name="Huang W."/>
            <person name="Nel W.J."/>
            <person name="Swalarsk-Parry B.S."/>
            <person name="Vaghefi N."/>
            <person name="Wilken P.M."/>
            <person name="An Z."/>
            <person name="de Beer Z.W."/>
            <person name="De Vos L."/>
            <person name="Chen L."/>
            <person name="Duong T.A."/>
            <person name="Gao Y."/>
            <person name="Hammerbacher A."/>
            <person name="Kikkert J.R."/>
            <person name="Li Y."/>
            <person name="Li H."/>
            <person name="Li K."/>
            <person name="Li Q."/>
            <person name="Liu X."/>
            <person name="Ma X."/>
            <person name="Naidoo K."/>
            <person name="Pethybridge S.J."/>
            <person name="Sun J."/>
            <person name="Steenkamp E.T."/>
            <person name="van der Nest M.A."/>
            <person name="van Wyk S."/>
            <person name="Wingfield M.J."/>
            <person name="Xiong C."/>
            <person name="Yue Q."/>
            <person name="Zhang X."/>
        </authorList>
    </citation>
    <scope>NUCLEOTIDE SEQUENCE [LARGE SCALE GENOMIC DNA]</scope>
    <source>
        <strain evidence="1 2">DSM 5745</strain>
    </source>
</reference>
<comment type="caution">
    <text evidence="1">The sequence shown here is derived from an EMBL/GenBank/DDBJ whole genome shotgun (WGS) entry which is preliminary data.</text>
</comment>
<protein>
    <recommendedName>
        <fullName evidence="3">Nucleotidyltransferase family protein</fullName>
    </recommendedName>
</protein>
<accession>A0A3D8QVL1</accession>
<sequence>MPVYLLESILQQSYQKSRVSSTIMDPERVSRKLATDVAFYLDEANIANVLFGWQGLILVGNRMVDGEVDFVIPDAQMPTAIKALESVGYLRCNEPDCVELNSDRMGPDEQNGYLVIKRNRCHRVAAAHFHFEAKQYLLSLHLQSSLLWWLSELTTANGPPAAVLEVGA</sequence>
<keyword evidence="2" id="KW-1185">Reference proteome</keyword>
<dbReference type="EMBL" id="PVWQ01000013">
    <property type="protein sequence ID" value="RDW65731.1"/>
    <property type="molecule type" value="Genomic_DNA"/>
</dbReference>
<dbReference type="Proteomes" id="UP000256690">
    <property type="component" value="Unassembled WGS sequence"/>
</dbReference>
<evidence type="ECO:0008006" key="3">
    <source>
        <dbReference type="Google" id="ProtNLM"/>
    </source>
</evidence>
<evidence type="ECO:0000313" key="2">
    <source>
        <dbReference type="Proteomes" id="UP000256690"/>
    </source>
</evidence>
<dbReference type="GeneID" id="38119840"/>
<evidence type="ECO:0000313" key="1">
    <source>
        <dbReference type="EMBL" id="RDW65731.1"/>
    </source>
</evidence>